<dbReference type="GO" id="GO:0000049">
    <property type="term" value="F:tRNA binding"/>
    <property type="evidence" value="ECO:0007669"/>
    <property type="project" value="TreeGrafter"/>
</dbReference>
<organism evidence="4 5">
    <name type="scientific">Microcaecilia unicolor</name>
    <dbReference type="NCBI Taxonomy" id="1415580"/>
    <lineage>
        <taxon>Eukaryota</taxon>
        <taxon>Metazoa</taxon>
        <taxon>Chordata</taxon>
        <taxon>Craniata</taxon>
        <taxon>Vertebrata</taxon>
        <taxon>Euteleostomi</taxon>
        <taxon>Amphibia</taxon>
        <taxon>Gymnophiona</taxon>
        <taxon>Siphonopidae</taxon>
        <taxon>Microcaecilia</taxon>
    </lineage>
</organism>
<dbReference type="Gene3D" id="3.40.50.300">
    <property type="entry name" value="P-loop containing nucleotide triphosphate hydrolases"/>
    <property type="match status" value="1"/>
</dbReference>
<dbReference type="GO" id="GO:0005524">
    <property type="term" value="F:ATP binding"/>
    <property type="evidence" value="ECO:0007669"/>
    <property type="project" value="UniProtKB-KW"/>
</dbReference>
<dbReference type="InParanoid" id="A0A6P7Y5P2"/>
<dbReference type="InterPro" id="IPR052648">
    <property type="entry name" value="Ser-tRNA(Sec)_kinase"/>
</dbReference>
<dbReference type="Proteomes" id="UP000515156">
    <property type="component" value="Chromosome 5"/>
</dbReference>
<feature type="signal peptide" evidence="3">
    <location>
        <begin position="1"/>
        <end position="26"/>
    </location>
</feature>
<keyword evidence="5" id="KW-0418">Kinase</keyword>
<dbReference type="FunCoup" id="A0A6P7Y5P2">
    <property type="interactions" value="300"/>
</dbReference>
<dbReference type="PANTHER" id="PTHR20873:SF0">
    <property type="entry name" value="L-SERYL-TRNA(SEC) KINASE"/>
    <property type="match status" value="1"/>
</dbReference>
<dbReference type="Pfam" id="PF08433">
    <property type="entry name" value="KTI12"/>
    <property type="match status" value="1"/>
</dbReference>
<evidence type="ECO:0000313" key="4">
    <source>
        <dbReference type="Proteomes" id="UP000515156"/>
    </source>
</evidence>
<evidence type="ECO:0000313" key="5">
    <source>
        <dbReference type="RefSeq" id="XP_030058430.1"/>
    </source>
</evidence>
<feature type="chain" id="PRO_5028215314" evidence="3">
    <location>
        <begin position="27"/>
        <end position="347"/>
    </location>
</feature>
<keyword evidence="5" id="KW-0808">Transferase</keyword>
<sequence>MAGPSTGPSSARFLGLCVLCGLPAAGKSTLAQALSRGTAWDCALISYDDIILEETFMSPLVMPSWKWYRQQLLTYIEHFLVALKTGSSLSAPAERKNTVWQNFVRILKEQGFISSDTPGSEACHLQLKPKACSPLYVVLDDNFYYQSMRYEVYQLARKYSLGFCQLFVDSSLDSCLQRNRHRDRPVAEGTILLMAEKIEIPNPEKNFWEKNSIVVRSEGPAWEDNLKVNCLLRMALENPVKEFQDNAEEKEADRLVTAASVLHQTDQALRKIISETMRMAKDSVPTREMKALAQELSKLKSQLLEDLRYGNILDQMSLQRGTEVQDIVALFHQKKDGMILEYLAHQC</sequence>
<gene>
    <name evidence="5" type="primary">PSTK</name>
</gene>
<keyword evidence="2" id="KW-0067">ATP-binding</keyword>
<dbReference type="InterPro" id="IPR027417">
    <property type="entry name" value="P-loop_NTPase"/>
</dbReference>
<protein>
    <submittedName>
        <fullName evidence="5">L-seryl-tRNA(Sec) kinase</fullName>
    </submittedName>
</protein>
<dbReference type="CTD" id="118672"/>
<dbReference type="AlphaFoldDB" id="A0A6P7Y5P2"/>
<keyword evidence="1" id="KW-0547">Nucleotide-binding</keyword>
<evidence type="ECO:0000256" key="1">
    <source>
        <dbReference type="ARBA" id="ARBA00022741"/>
    </source>
</evidence>
<proteinExistence type="predicted"/>
<dbReference type="NCBIfam" id="TIGR03575">
    <property type="entry name" value="selen_PSTK_euk"/>
    <property type="match status" value="1"/>
</dbReference>
<accession>A0A6P7Y5P2</accession>
<name>A0A6P7Y5P2_9AMPH</name>
<reference evidence="5" key="1">
    <citation type="submission" date="2025-08" db="UniProtKB">
        <authorList>
            <consortium name="RefSeq"/>
        </authorList>
    </citation>
    <scope>IDENTIFICATION</scope>
</reference>
<dbReference type="GO" id="GO:0016301">
    <property type="term" value="F:kinase activity"/>
    <property type="evidence" value="ECO:0007669"/>
    <property type="project" value="UniProtKB-KW"/>
</dbReference>
<keyword evidence="3" id="KW-0732">Signal</keyword>
<dbReference type="KEGG" id="muo:115469850"/>
<dbReference type="RefSeq" id="XP_030058430.1">
    <property type="nucleotide sequence ID" value="XM_030202570.1"/>
</dbReference>
<dbReference type="SUPFAM" id="SSF52540">
    <property type="entry name" value="P-loop containing nucleoside triphosphate hydrolases"/>
    <property type="match status" value="1"/>
</dbReference>
<evidence type="ECO:0000256" key="2">
    <source>
        <dbReference type="ARBA" id="ARBA00022840"/>
    </source>
</evidence>
<keyword evidence="4" id="KW-1185">Reference proteome</keyword>
<dbReference type="PANTHER" id="PTHR20873">
    <property type="entry name" value="L-SERYL-TRNA(SEC) KINASE"/>
    <property type="match status" value="1"/>
</dbReference>
<dbReference type="InterPro" id="IPR013641">
    <property type="entry name" value="KTI12/PSTK"/>
</dbReference>
<evidence type="ECO:0000256" key="3">
    <source>
        <dbReference type="SAM" id="SignalP"/>
    </source>
</evidence>
<dbReference type="GeneID" id="115469850"/>
<dbReference type="OrthoDB" id="9972657at2759"/>
<dbReference type="InterPro" id="IPR020028">
    <property type="entry name" value="L-seryl-tRNA_Sec_kinase_euk"/>
</dbReference>